<accession>A0AAV1QU87</accession>
<keyword evidence="1" id="KW-0611">Plant defense</keyword>
<comment type="caution">
    <text evidence="2">The sequence shown here is derived from an EMBL/GenBank/DDBJ whole genome shotgun (WGS) entry which is preliminary data.</text>
</comment>
<dbReference type="AlphaFoldDB" id="A0AAV1QU87"/>
<dbReference type="PANTHER" id="PTHR36766:SF40">
    <property type="entry name" value="DISEASE RESISTANCE PROTEIN RGA3"/>
    <property type="match status" value="1"/>
</dbReference>
<sequence>MKHLTALQDLNISGCEILHFDDQDSCEFRLQKLVLCFLAAVEELPEWLIKGSAETLKNLKLEFCPALNELPASLQNFSSLQELQILSCPQLVEKYEPETDDDWYKIAHIPKVIVDNVDIKTAQTSVLCVVSSLMFASVLEFLKLI</sequence>
<evidence type="ECO:0000256" key="1">
    <source>
        <dbReference type="ARBA" id="ARBA00022821"/>
    </source>
</evidence>
<dbReference type="Gene3D" id="3.80.10.10">
    <property type="entry name" value="Ribonuclease Inhibitor"/>
    <property type="match status" value="1"/>
</dbReference>
<evidence type="ECO:0008006" key="4">
    <source>
        <dbReference type="Google" id="ProtNLM"/>
    </source>
</evidence>
<reference evidence="2 3" key="1">
    <citation type="submission" date="2024-01" db="EMBL/GenBank/DDBJ databases">
        <authorList>
            <person name="Waweru B."/>
        </authorList>
    </citation>
    <scope>NUCLEOTIDE SEQUENCE [LARGE SCALE GENOMIC DNA]</scope>
</reference>
<dbReference type="GO" id="GO:0006952">
    <property type="term" value="P:defense response"/>
    <property type="evidence" value="ECO:0007669"/>
    <property type="project" value="UniProtKB-KW"/>
</dbReference>
<dbReference type="Proteomes" id="UP001314170">
    <property type="component" value="Unassembled WGS sequence"/>
</dbReference>
<evidence type="ECO:0000313" key="2">
    <source>
        <dbReference type="EMBL" id="CAK7324097.1"/>
    </source>
</evidence>
<proteinExistence type="predicted"/>
<keyword evidence="3" id="KW-1185">Reference proteome</keyword>
<organism evidence="2 3">
    <name type="scientific">Dovyalis caffra</name>
    <dbReference type="NCBI Taxonomy" id="77055"/>
    <lineage>
        <taxon>Eukaryota</taxon>
        <taxon>Viridiplantae</taxon>
        <taxon>Streptophyta</taxon>
        <taxon>Embryophyta</taxon>
        <taxon>Tracheophyta</taxon>
        <taxon>Spermatophyta</taxon>
        <taxon>Magnoliopsida</taxon>
        <taxon>eudicotyledons</taxon>
        <taxon>Gunneridae</taxon>
        <taxon>Pentapetalae</taxon>
        <taxon>rosids</taxon>
        <taxon>fabids</taxon>
        <taxon>Malpighiales</taxon>
        <taxon>Salicaceae</taxon>
        <taxon>Flacourtieae</taxon>
        <taxon>Dovyalis</taxon>
    </lineage>
</organism>
<dbReference type="EMBL" id="CAWUPB010000246">
    <property type="protein sequence ID" value="CAK7324097.1"/>
    <property type="molecule type" value="Genomic_DNA"/>
</dbReference>
<evidence type="ECO:0000313" key="3">
    <source>
        <dbReference type="Proteomes" id="UP001314170"/>
    </source>
</evidence>
<dbReference type="PANTHER" id="PTHR36766">
    <property type="entry name" value="PLANT BROAD-SPECTRUM MILDEW RESISTANCE PROTEIN RPW8"/>
    <property type="match status" value="1"/>
</dbReference>
<dbReference type="SUPFAM" id="SSF52047">
    <property type="entry name" value="RNI-like"/>
    <property type="match status" value="1"/>
</dbReference>
<name>A0AAV1QU87_9ROSI</name>
<protein>
    <recommendedName>
        <fullName evidence="4">Disease resistance protein</fullName>
    </recommendedName>
</protein>
<dbReference type="InterPro" id="IPR032675">
    <property type="entry name" value="LRR_dom_sf"/>
</dbReference>
<gene>
    <name evidence="2" type="ORF">DCAF_LOCUS1734</name>
</gene>